<name>A0ABQ5UR97_9HYPH</name>
<keyword evidence="2" id="KW-1185">Reference proteome</keyword>
<sequence>MSLFSVLRIAVVAVVLSFVLSGCFGTRLSEAEYRAQTCPTCNDAQWNATKAEIQKKAFAKFMAKKECSDRCGANPEVRACYASAKELKASKADPSIVLNKEFECTITEITCSNACSGNFDRTALNMAKAETAEQIANSILQSMPANEPVKEQPTLQVSGHHPGVGTIPNRQPQISDTPLWTCLNKNNWRTRTFGDGKSALSCISAKNSKGSTFTVSADFRAFNPPNKDNFDWSNPTSYLKLFTAGCNVRAGKVVATSAPNPAVVALNLGAKACRELRDSMQSKGPGYLGEYEIYLDGELVQSCPTVKPKGYAKIMDHVYCFQLMLANKDNRSKLATYTGIRAYNKFGSPDAVHILHSCANKSNWASYGRDATSEEVGVCKTRDTIQTGAPYWVEARQLNLGDGKETIKITIGMSRSKSLNRTENTRIQDIALTYHCGNKSFDRMRKEPRETSAACINDMLGLVNANLGSLNREQKSNAKQITALGGYGRTNAEEIHILTCRDTRLGPGCKG</sequence>
<reference evidence="1" key="1">
    <citation type="journal article" date="2014" name="Int. J. Syst. Evol. Microbiol.">
        <title>Complete genome of a new Firmicutes species belonging to the dominant human colonic microbiota ('Ruminococcus bicirculans') reveals two chromosomes and a selective capacity to utilize plant glucans.</title>
        <authorList>
            <consortium name="NISC Comparative Sequencing Program"/>
            <person name="Wegmann U."/>
            <person name="Louis P."/>
            <person name="Goesmann A."/>
            <person name="Henrissat B."/>
            <person name="Duncan S.H."/>
            <person name="Flint H.J."/>
        </authorList>
    </citation>
    <scope>NUCLEOTIDE SEQUENCE</scope>
    <source>
        <strain evidence="1">NBRC 107169</strain>
    </source>
</reference>
<gene>
    <name evidence="1" type="ORF">GCM10007879_20390</name>
</gene>
<evidence type="ECO:0000313" key="1">
    <source>
        <dbReference type="EMBL" id="GLQ17790.1"/>
    </source>
</evidence>
<evidence type="ECO:0000313" key="2">
    <source>
        <dbReference type="Proteomes" id="UP001161405"/>
    </source>
</evidence>
<reference evidence="1" key="2">
    <citation type="submission" date="2023-01" db="EMBL/GenBank/DDBJ databases">
        <title>Draft genome sequence of Maritalea porphyrae strain NBRC 107169.</title>
        <authorList>
            <person name="Sun Q."/>
            <person name="Mori K."/>
        </authorList>
    </citation>
    <scope>NUCLEOTIDE SEQUENCE</scope>
    <source>
        <strain evidence="1">NBRC 107169</strain>
    </source>
</reference>
<accession>A0ABQ5UR97</accession>
<dbReference type="Proteomes" id="UP001161405">
    <property type="component" value="Unassembled WGS sequence"/>
</dbReference>
<organism evidence="1 2">
    <name type="scientific">Maritalea porphyrae</name>
    <dbReference type="NCBI Taxonomy" id="880732"/>
    <lineage>
        <taxon>Bacteria</taxon>
        <taxon>Pseudomonadati</taxon>
        <taxon>Pseudomonadota</taxon>
        <taxon>Alphaproteobacteria</taxon>
        <taxon>Hyphomicrobiales</taxon>
        <taxon>Devosiaceae</taxon>
        <taxon>Maritalea</taxon>
    </lineage>
</organism>
<protein>
    <submittedName>
        <fullName evidence="1">Uncharacterized protein</fullName>
    </submittedName>
</protein>
<comment type="caution">
    <text evidence="1">The sequence shown here is derived from an EMBL/GenBank/DDBJ whole genome shotgun (WGS) entry which is preliminary data.</text>
</comment>
<dbReference type="EMBL" id="BSNI01000002">
    <property type="protein sequence ID" value="GLQ17790.1"/>
    <property type="molecule type" value="Genomic_DNA"/>
</dbReference>
<proteinExistence type="predicted"/>